<organism evidence="5 6">
    <name type="scientific">Candidatus Limivivens merdigallinarum</name>
    <dbReference type="NCBI Taxonomy" id="2840859"/>
    <lineage>
        <taxon>Bacteria</taxon>
        <taxon>Bacillati</taxon>
        <taxon>Bacillota</taxon>
        <taxon>Clostridia</taxon>
        <taxon>Lachnospirales</taxon>
        <taxon>Lachnospiraceae</taxon>
        <taxon>Lachnospiraceae incertae sedis</taxon>
        <taxon>Candidatus Limivivens</taxon>
    </lineage>
</organism>
<reference evidence="5" key="2">
    <citation type="journal article" date="2021" name="PeerJ">
        <title>Extensive microbial diversity within the chicken gut microbiome revealed by metagenomics and culture.</title>
        <authorList>
            <person name="Gilroy R."/>
            <person name="Ravi A."/>
            <person name="Getino M."/>
            <person name="Pursley I."/>
            <person name="Horton D.L."/>
            <person name="Alikhan N.F."/>
            <person name="Baker D."/>
            <person name="Gharbi K."/>
            <person name="Hall N."/>
            <person name="Watson M."/>
            <person name="Adriaenssens E.M."/>
            <person name="Foster-Nyarko E."/>
            <person name="Jarju S."/>
            <person name="Secka A."/>
            <person name="Antonio M."/>
            <person name="Oren A."/>
            <person name="Chaudhuri R.R."/>
            <person name="La Ragione R."/>
            <person name="Hildebrand F."/>
            <person name="Pallen M.J."/>
        </authorList>
    </citation>
    <scope>NUCLEOTIDE SEQUENCE</scope>
    <source>
        <strain evidence="5">ChiSjej3B21-11622</strain>
    </source>
</reference>
<reference evidence="5" key="1">
    <citation type="submission" date="2020-10" db="EMBL/GenBank/DDBJ databases">
        <authorList>
            <person name="Gilroy R."/>
        </authorList>
    </citation>
    <scope>NUCLEOTIDE SEQUENCE</scope>
    <source>
        <strain evidence="5">ChiSjej3B21-11622</strain>
    </source>
</reference>
<dbReference type="Proteomes" id="UP000886886">
    <property type="component" value="Unassembled WGS sequence"/>
</dbReference>
<dbReference type="PROSITE" id="PS51123">
    <property type="entry name" value="OMPA_2"/>
    <property type="match status" value="1"/>
</dbReference>
<evidence type="ECO:0000313" key="6">
    <source>
        <dbReference type="Proteomes" id="UP000886886"/>
    </source>
</evidence>
<protein>
    <submittedName>
        <fullName evidence="5">OmpA family protein</fullName>
    </submittedName>
</protein>
<evidence type="ECO:0000256" key="3">
    <source>
        <dbReference type="SAM" id="MobiDB-lite"/>
    </source>
</evidence>
<feature type="domain" description="OmpA-like" evidence="4">
    <location>
        <begin position="171"/>
        <end position="306"/>
    </location>
</feature>
<feature type="region of interest" description="Disordered" evidence="3">
    <location>
        <begin position="317"/>
        <end position="347"/>
    </location>
</feature>
<dbReference type="PANTHER" id="PTHR30329">
    <property type="entry name" value="STATOR ELEMENT OF FLAGELLAR MOTOR COMPLEX"/>
    <property type="match status" value="1"/>
</dbReference>
<proteinExistence type="predicted"/>
<dbReference type="AlphaFoldDB" id="A0A9D0ZTD1"/>
<name>A0A9D0ZTD1_9FIRM</name>
<dbReference type="CDD" id="cd07185">
    <property type="entry name" value="OmpA_C-like"/>
    <property type="match status" value="1"/>
</dbReference>
<gene>
    <name evidence="5" type="ORF">IAB26_02965</name>
</gene>
<evidence type="ECO:0000256" key="1">
    <source>
        <dbReference type="PROSITE-ProRule" id="PRU00473"/>
    </source>
</evidence>
<dbReference type="InterPro" id="IPR006665">
    <property type="entry name" value="OmpA-like"/>
</dbReference>
<dbReference type="Pfam" id="PF00691">
    <property type="entry name" value="OmpA"/>
    <property type="match status" value="1"/>
</dbReference>
<keyword evidence="2" id="KW-0175">Coiled coil</keyword>
<dbReference type="InterPro" id="IPR036737">
    <property type="entry name" value="OmpA-like_sf"/>
</dbReference>
<feature type="coiled-coil region" evidence="2">
    <location>
        <begin position="58"/>
        <end position="141"/>
    </location>
</feature>
<comment type="caution">
    <text evidence="5">The sequence shown here is derived from an EMBL/GenBank/DDBJ whole genome shotgun (WGS) entry which is preliminary data.</text>
</comment>
<dbReference type="Gene3D" id="3.30.1330.60">
    <property type="entry name" value="OmpA-like domain"/>
    <property type="match status" value="1"/>
</dbReference>
<dbReference type="GO" id="GO:0016020">
    <property type="term" value="C:membrane"/>
    <property type="evidence" value="ECO:0007669"/>
    <property type="project" value="UniProtKB-UniRule"/>
</dbReference>
<dbReference type="SUPFAM" id="SSF103088">
    <property type="entry name" value="OmpA-like"/>
    <property type="match status" value="1"/>
</dbReference>
<evidence type="ECO:0000313" key="5">
    <source>
        <dbReference type="EMBL" id="HIQ95501.1"/>
    </source>
</evidence>
<evidence type="ECO:0000259" key="4">
    <source>
        <dbReference type="PROSITE" id="PS51123"/>
    </source>
</evidence>
<sequence>MRRRKHKEDSGFNIWRSYSDMMCGLLLLFVLIMCVTLFQAQKNYNDSLQERDERLAMQEQYTQEILEQQNTLDAQQGQIQTQDEQLSSYRAQLDELAAQLEEQEAQLNEQSAQLEEQSAQLNAQQASLDEKTQQLATQQQQIENIIGVKAEVIEALQQEFTAQNVNVNIDSTTGALMLDANVMFDYNEAVLTEEGEAVLQEVLPIYCQVLMQDEYTDDLAEIIIDGYTDTSGDYAYNLSLSQRRSLAVAQYLLEIQEEFLTEEQTENLKEHLTVNGHSMSNPILDEEGNVDMDASRRVEIKFRLKDEEMIEELNNLMQEQQAETSAETTAQEASETTAENQETETES</sequence>
<accession>A0A9D0ZTD1</accession>
<evidence type="ECO:0000256" key="2">
    <source>
        <dbReference type="SAM" id="Coils"/>
    </source>
</evidence>
<keyword evidence="1" id="KW-0472">Membrane</keyword>
<dbReference type="EMBL" id="DVFT01000040">
    <property type="protein sequence ID" value="HIQ95501.1"/>
    <property type="molecule type" value="Genomic_DNA"/>
</dbReference>
<dbReference type="InterPro" id="IPR050330">
    <property type="entry name" value="Bact_OuterMem_StrucFunc"/>
</dbReference>
<dbReference type="PANTHER" id="PTHR30329:SF21">
    <property type="entry name" value="LIPOPROTEIN YIAD-RELATED"/>
    <property type="match status" value="1"/>
</dbReference>
<feature type="compositionally biased region" description="Low complexity" evidence="3">
    <location>
        <begin position="318"/>
        <end position="340"/>
    </location>
</feature>